<dbReference type="PRINTS" id="PR00344">
    <property type="entry name" value="BCTRLSENSOR"/>
</dbReference>
<proteinExistence type="predicted"/>
<sequence length="63" mass="6851">MDLISAESIFRRGETGHVKSTGSGFGLFFVDSMVEEYGGTVWVEDNEPTGAVFVIELPLPEAQ</sequence>
<dbReference type="GO" id="GO:0016301">
    <property type="term" value="F:kinase activity"/>
    <property type="evidence" value="ECO:0007669"/>
    <property type="project" value="UniProtKB-KW"/>
</dbReference>
<evidence type="ECO:0000259" key="1">
    <source>
        <dbReference type="Pfam" id="PF02518"/>
    </source>
</evidence>
<dbReference type="eggNOG" id="arCOG06219">
    <property type="taxonomic scope" value="Archaea"/>
</dbReference>
<dbReference type="RefSeq" id="WP_004594352.1">
    <property type="nucleotide sequence ID" value="NZ_AOLY01000040.1"/>
</dbReference>
<dbReference type="OrthoDB" id="3369at2157"/>
<feature type="domain" description="Histidine kinase/HSP90-like ATPase" evidence="1">
    <location>
        <begin position="9"/>
        <end position="60"/>
    </location>
</feature>
<dbReference type="InterPro" id="IPR003594">
    <property type="entry name" value="HATPase_dom"/>
</dbReference>
<organism evidence="2 3">
    <name type="scientific">Haloarcula japonica (strain ATCC 49778 / DSM 6131 / JCM 7785 / NBRC 101032 / NCIMB 13157 / TR-1)</name>
    <dbReference type="NCBI Taxonomy" id="1227453"/>
    <lineage>
        <taxon>Archaea</taxon>
        <taxon>Methanobacteriati</taxon>
        <taxon>Methanobacteriota</taxon>
        <taxon>Stenosarchaea group</taxon>
        <taxon>Halobacteria</taxon>
        <taxon>Halobacteriales</taxon>
        <taxon>Haloarculaceae</taxon>
        <taxon>Haloarcula</taxon>
    </lineage>
</organism>
<dbReference type="EMBL" id="AOLY01000040">
    <property type="protein sequence ID" value="EMA28366.1"/>
    <property type="molecule type" value="Genomic_DNA"/>
</dbReference>
<evidence type="ECO:0000313" key="3">
    <source>
        <dbReference type="Proteomes" id="UP000011524"/>
    </source>
</evidence>
<comment type="caution">
    <text evidence="2">The sequence shown here is derived from an EMBL/GenBank/DDBJ whole genome shotgun (WGS) entry which is preliminary data.</text>
</comment>
<dbReference type="PATRIC" id="fig|1227453.3.peg.3501"/>
<evidence type="ECO:0000313" key="2">
    <source>
        <dbReference type="EMBL" id="EMA28366.1"/>
    </source>
</evidence>
<dbReference type="STRING" id="1227453.C444_17777"/>
<keyword evidence="2" id="KW-0808">Transferase</keyword>
<keyword evidence="3" id="KW-1185">Reference proteome</keyword>
<name>M0L488_HALJT</name>
<dbReference type="AlphaFoldDB" id="M0L488"/>
<dbReference type="SUPFAM" id="SSF55874">
    <property type="entry name" value="ATPase domain of HSP90 chaperone/DNA topoisomerase II/histidine kinase"/>
    <property type="match status" value="1"/>
</dbReference>
<dbReference type="InterPro" id="IPR036890">
    <property type="entry name" value="HATPase_C_sf"/>
</dbReference>
<gene>
    <name evidence="2" type="ORF">C444_17777</name>
</gene>
<protein>
    <submittedName>
        <fullName evidence="2">Signal transduction histidine kinase / two-component system, OmpR family, sensor histidine kinase CreC</fullName>
    </submittedName>
</protein>
<dbReference type="InterPro" id="IPR004358">
    <property type="entry name" value="Sig_transdc_His_kin-like_C"/>
</dbReference>
<dbReference type="Gene3D" id="3.30.565.10">
    <property type="entry name" value="Histidine kinase-like ATPase, C-terminal domain"/>
    <property type="match status" value="1"/>
</dbReference>
<dbReference type="Proteomes" id="UP000011524">
    <property type="component" value="Unassembled WGS sequence"/>
</dbReference>
<dbReference type="Pfam" id="PF02518">
    <property type="entry name" value="HATPase_c"/>
    <property type="match status" value="1"/>
</dbReference>
<accession>M0L488</accession>
<keyword evidence="2" id="KW-0418">Kinase</keyword>
<reference evidence="2 3" key="1">
    <citation type="journal article" date="2014" name="PLoS Genet.">
        <title>Phylogenetically driven sequencing of extremely halophilic archaea reveals strategies for static and dynamic osmo-response.</title>
        <authorList>
            <person name="Becker E.A."/>
            <person name="Seitzer P.M."/>
            <person name="Tritt A."/>
            <person name="Larsen D."/>
            <person name="Krusor M."/>
            <person name="Yao A.I."/>
            <person name="Wu D."/>
            <person name="Madern D."/>
            <person name="Eisen J.A."/>
            <person name="Darling A.E."/>
            <person name="Facciotti M.T."/>
        </authorList>
    </citation>
    <scope>NUCLEOTIDE SEQUENCE [LARGE SCALE GENOMIC DNA]</scope>
    <source>
        <strain evidence="3">ATCC 49778 / DSM 6131 / JCM 7785 / NBRC 101032 / NCIMB 13157 / TR-1</strain>
    </source>
</reference>